<dbReference type="GO" id="GO:0005886">
    <property type="term" value="C:plasma membrane"/>
    <property type="evidence" value="ECO:0007669"/>
    <property type="project" value="UniProtKB-SubCell"/>
</dbReference>
<dbReference type="PROSITE" id="PS01348">
    <property type="entry name" value="MRAY_2"/>
    <property type="match status" value="1"/>
</dbReference>
<comment type="function">
    <text evidence="7">Catalyzes the initial step of the lipid cycle reactions in the biosynthesis of the cell wall peptidoglycan: transfers peptidoglycan precursor phospho-MurNAc-pentapeptide from UDP-MurNAc-pentapeptide onto the lipid carrier undecaprenyl phosphate, yielding undecaprenyl-pyrophosphoryl-MurNAc-pentapeptide, known as lipid I.</text>
</comment>
<keyword evidence="7 9" id="KW-0460">Magnesium</keyword>
<dbReference type="GO" id="GO:0071555">
    <property type="term" value="P:cell wall organization"/>
    <property type="evidence" value="ECO:0007669"/>
    <property type="project" value="UniProtKB-KW"/>
</dbReference>
<dbReference type="GO" id="GO:0051301">
    <property type="term" value="P:cell division"/>
    <property type="evidence" value="ECO:0007669"/>
    <property type="project" value="UniProtKB-KW"/>
</dbReference>
<feature type="transmembrane region" description="Helical" evidence="7">
    <location>
        <begin position="362"/>
        <end position="381"/>
    </location>
</feature>
<dbReference type="GO" id="GO:0046872">
    <property type="term" value="F:metal ion binding"/>
    <property type="evidence" value="ECO:0007669"/>
    <property type="project" value="UniProtKB-KW"/>
</dbReference>
<comment type="similarity">
    <text evidence="2 7">Belongs to the glycosyltransferase 4 family. MraY subfamily.</text>
</comment>
<feature type="transmembrane region" description="Helical" evidence="7">
    <location>
        <begin position="76"/>
        <end position="94"/>
    </location>
</feature>
<dbReference type="PANTHER" id="PTHR22926:SF5">
    <property type="entry name" value="PHOSPHO-N-ACETYLMURAMOYL-PENTAPEPTIDE-TRANSFERASE HOMOLOG"/>
    <property type="match status" value="1"/>
</dbReference>
<dbReference type="EMBL" id="MFIV01000245">
    <property type="protein sequence ID" value="OGF96951.1"/>
    <property type="molecule type" value="Genomic_DNA"/>
</dbReference>
<dbReference type="GO" id="GO:0008360">
    <property type="term" value="P:regulation of cell shape"/>
    <property type="evidence" value="ECO:0007669"/>
    <property type="project" value="UniProtKB-KW"/>
</dbReference>
<keyword evidence="7" id="KW-0961">Cell wall biogenesis/degradation</keyword>
<organism evidence="10 11">
    <name type="scientific">Candidatus Glassbacteria bacterium GWA2_58_10</name>
    <dbReference type="NCBI Taxonomy" id="1817865"/>
    <lineage>
        <taxon>Bacteria</taxon>
        <taxon>Candidatus Glassiibacteriota</taxon>
    </lineage>
</organism>
<dbReference type="EC" id="2.7.8.13" evidence="7 8"/>
<accession>A0A1F5YAU1</accession>
<evidence type="ECO:0000256" key="8">
    <source>
        <dbReference type="NCBIfam" id="TIGR00445"/>
    </source>
</evidence>
<keyword evidence="3 7" id="KW-0808">Transferase</keyword>
<proteinExistence type="inferred from homology"/>
<comment type="pathway">
    <text evidence="7">Cell wall biogenesis; peptidoglycan biosynthesis.</text>
</comment>
<dbReference type="NCBIfam" id="TIGR00445">
    <property type="entry name" value="mraY"/>
    <property type="match status" value="1"/>
</dbReference>
<keyword evidence="5 7" id="KW-1133">Transmembrane helix</keyword>
<feature type="transmembrane region" description="Helical" evidence="7">
    <location>
        <begin position="294"/>
        <end position="322"/>
    </location>
</feature>
<reference evidence="10 11" key="1">
    <citation type="journal article" date="2016" name="Nat. Commun.">
        <title>Thousands of microbial genomes shed light on interconnected biogeochemical processes in an aquifer system.</title>
        <authorList>
            <person name="Anantharaman K."/>
            <person name="Brown C.T."/>
            <person name="Hug L.A."/>
            <person name="Sharon I."/>
            <person name="Castelle C.J."/>
            <person name="Probst A.J."/>
            <person name="Thomas B.C."/>
            <person name="Singh A."/>
            <person name="Wilkins M.J."/>
            <person name="Karaoz U."/>
            <person name="Brodie E.L."/>
            <person name="Williams K.H."/>
            <person name="Hubbard S.S."/>
            <person name="Banfield J.F."/>
        </authorList>
    </citation>
    <scope>NUCLEOTIDE SEQUENCE [LARGE SCALE GENOMIC DNA]</scope>
</reference>
<dbReference type="Pfam" id="PF10555">
    <property type="entry name" value="MraY_sig1"/>
    <property type="match status" value="1"/>
</dbReference>
<evidence type="ECO:0000256" key="6">
    <source>
        <dbReference type="ARBA" id="ARBA00023136"/>
    </source>
</evidence>
<comment type="cofactor">
    <cofactor evidence="7 9">
        <name>Mg(2+)</name>
        <dbReference type="ChEBI" id="CHEBI:18420"/>
    </cofactor>
</comment>
<keyword evidence="7 9" id="KW-0479">Metal-binding</keyword>
<evidence type="ECO:0000313" key="10">
    <source>
        <dbReference type="EMBL" id="OGF96951.1"/>
    </source>
</evidence>
<feature type="binding site" evidence="9">
    <location>
        <position position="215"/>
    </location>
    <ligand>
        <name>Mg(2+)</name>
        <dbReference type="ChEBI" id="CHEBI:18420"/>
    </ligand>
</feature>
<keyword evidence="7" id="KW-0133">Cell shape</keyword>
<evidence type="ECO:0000256" key="5">
    <source>
        <dbReference type="ARBA" id="ARBA00022989"/>
    </source>
</evidence>
<dbReference type="GO" id="GO:0051992">
    <property type="term" value="F:UDP-N-acetylmuramoyl-L-alanyl-D-glutamyl-meso-2,6-diaminopimelyl-D-alanyl-D-alanine:undecaprenyl-phosphate transferase activity"/>
    <property type="evidence" value="ECO:0007669"/>
    <property type="project" value="RHEA"/>
</dbReference>
<dbReference type="GO" id="GO:0009252">
    <property type="term" value="P:peptidoglycan biosynthetic process"/>
    <property type="evidence" value="ECO:0007669"/>
    <property type="project" value="UniProtKB-UniRule"/>
</dbReference>
<evidence type="ECO:0000256" key="3">
    <source>
        <dbReference type="ARBA" id="ARBA00022679"/>
    </source>
</evidence>
<comment type="caution">
    <text evidence="10">The sequence shown here is derived from an EMBL/GenBank/DDBJ whole genome shotgun (WGS) entry which is preliminary data.</text>
</comment>
<evidence type="ECO:0000313" key="11">
    <source>
        <dbReference type="Proteomes" id="UP000176992"/>
    </source>
</evidence>
<feature type="transmembrane region" description="Helical" evidence="7">
    <location>
        <begin position="223"/>
        <end position="242"/>
    </location>
</feature>
<keyword evidence="7" id="KW-0131">Cell cycle</keyword>
<dbReference type="UniPathway" id="UPA00219"/>
<keyword evidence="4 7" id="KW-0812">Transmembrane</keyword>
<dbReference type="PANTHER" id="PTHR22926">
    <property type="entry name" value="PHOSPHO-N-ACETYLMURAMOYL-PENTAPEPTIDE-TRANSFERASE"/>
    <property type="match status" value="1"/>
</dbReference>
<feature type="transmembrane region" description="Helical" evidence="7">
    <location>
        <begin position="197"/>
        <end position="216"/>
    </location>
</feature>
<evidence type="ECO:0000256" key="2">
    <source>
        <dbReference type="ARBA" id="ARBA00005583"/>
    </source>
</evidence>
<keyword evidence="6 7" id="KW-0472">Membrane</keyword>
<dbReference type="CDD" id="cd06852">
    <property type="entry name" value="GT_MraY"/>
    <property type="match status" value="1"/>
</dbReference>
<protein>
    <recommendedName>
        <fullName evidence="7 8">Phospho-N-acetylmuramoyl-pentapeptide-transferase</fullName>
        <ecNumber evidence="7 8">2.7.8.13</ecNumber>
    </recommendedName>
    <alternativeName>
        <fullName evidence="7">UDP-MurNAc-pentapeptide phosphotransferase</fullName>
    </alternativeName>
</protein>
<dbReference type="InterPro" id="IPR003524">
    <property type="entry name" value="PNAcMuramoyl-5peptid_Trfase"/>
</dbReference>
<feature type="transmembrane region" description="Helical" evidence="7">
    <location>
        <begin position="21"/>
        <end position="43"/>
    </location>
</feature>
<dbReference type="AlphaFoldDB" id="A0A1F5YAU1"/>
<comment type="subcellular location">
    <subcellularLocation>
        <location evidence="7">Cell membrane</location>
        <topology evidence="7">Multi-pass membrane protein</topology>
    </subcellularLocation>
    <subcellularLocation>
        <location evidence="1">Membrane</location>
        <topology evidence="1">Multi-pass membrane protein</topology>
    </subcellularLocation>
</comment>
<feature type="binding site" evidence="9">
    <location>
        <position position="290"/>
    </location>
    <ligand>
        <name>Mg(2+)</name>
        <dbReference type="ChEBI" id="CHEBI:18420"/>
    </ligand>
</feature>
<dbReference type="GO" id="GO:0008963">
    <property type="term" value="F:phospho-N-acetylmuramoyl-pentapeptide-transferase activity"/>
    <property type="evidence" value="ECO:0007669"/>
    <property type="project" value="UniProtKB-UniRule"/>
</dbReference>
<keyword evidence="7" id="KW-0573">Peptidoglycan synthesis</keyword>
<keyword evidence="7" id="KW-1003">Cell membrane</keyword>
<evidence type="ECO:0000256" key="9">
    <source>
        <dbReference type="PIRSR" id="PIRSR600715-1"/>
    </source>
</evidence>
<sequence>MIYYLCKYVLEPVRGFDWTRLASYISFRSILAAMTAFLLILLLGNRMIRYLYLHGAKDTLHDYGFMDPESKRGTPTMGGTLIVGAVLLAIFLWSDPANPFVQWVVAAMIWFGGIGFYDDYLKVKHKDSQMGLSQVTKLGLQTVFAIVFMIFYLNDYTSPLSAERIRLLQDAGAVTPENYKFFLQVPFYKFPVLDLSWFYLPFGVFVILAISNSVNFADGLDGLAIVPASLTAGVYGLFSYIIGNSIYSKTLLFTHIIGSGELSIILAALVGAGMGFLWFNAFPAQVFMGDTGSMALGGVLAVVSIMLKHEFLFLLAGGIFVAEGASVLIQEKIGIGLLGRRIFHRAPIHHNYQHFGIAETKVVVRFWIVGIILMLLSLATIKIR</sequence>
<dbReference type="Pfam" id="PF00953">
    <property type="entry name" value="Glycos_transf_4"/>
    <property type="match status" value="1"/>
</dbReference>
<gene>
    <name evidence="7" type="primary">mraY</name>
    <name evidence="10" type="ORF">A2Z86_05740</name>
</gene>
<feature type="transmembrane region" description="Helical" evidence="7">
    <location>
        <begin position="262"/>
        <end position="282"/>
    </location>
</feature>
<dbReference type="InterPro" id="IPR018480">
    <property type="entry name" value="PNAcMuramoyl-5peptid_Trfase_CS"/>
</dbReference>
<dbReference type="HAMAP" id="MF_00038">
    <property type="entry name" value="MraY"/>
    <property type="match status" value="1"/>
</dbReference>
<evidence type="ECO:0000256" key="1">
    <source>
        <dbReference type="ARBA" id="ARBA00004141"/>
    </source>
</evidence>
<keyword evidence="7" id="KW-0132">Cell division</keyword>
<name>A0A1F5YAU1_9BACT</name>
<evidence type="ECO:0000256" key="4">
    <source>
        <dbReference type="ARBA" id="ARBA00022692"/>
    </source>
</evidence>
<evidence type="ECO:0000256" key="7">
    <source>
        <dbReference type="HAMAP-Rule" id="MF_00038"/>
    </source>
</evidence>
<dbReference type="Proteomes" id="UP000176992">
    <property type="component" value="Unassembled WGS sequence"/>
</dbReference>
<feature type="transmembrane region" description="Helical" evidence="7">
    <location>
        <begin position="100"/>
        <end position="117"/>
    </location>
</feature>
<dbReference type="InterPro" id="IPR000715">
    <property type="entry name" value="Glycosyl_transferase_4"/>
</dbReference>
<comment type="catalytic activity">
    <reaction evidence="7">
        <text>UDP-N-acetyl-alpha-D-muramoyl-L-alanyl-gamma-D-glutamyl-meso-2,6-diaminopimeloyl-D-alanyl-D-alanine + di-trans,octa-cis-undecaprenyl phosphate = di-trans,octa-cis-undecaprenyl diphospho-N-acetyl-alpha-D-muramoyl-L-alanyl-D-glutamyl-meso-2,6-diaminopimeloyl-D-alanyl-D-alanine + UMP</text>
        <dbReference type="Rhea" id="RHEA:28386"/>
        <dbReference type="ChEBI" id="CHEBI:57865"/>
        <dbReference type="ChEBI" id="CHEBI:60392"/>
        <dbReference type="ChEBI" id="CHEBI:61386"/>
        <dbReference type="ChEBI" id="CHEBI:61387"/>
        <dbReference type="EC" id="2.7.8.13"/>
    </reaction>
</comment>
<feature type="transmembrane region" description="Helical" evidence="7">
    <location>
        <begin position="138"/>
        <end position="154"/>
    </location>
</feature>